<protein>
    <submittedName>
        <fullName evidence="1">Uncharacterized protein</fullName>
    </submittedName>
</protein>
<sequence>MLPDRYVASLRSTTKATASSAASLGYNQTVTPNIMLVEGSFIVGASDDIRHVDLYTRQVAEHARRVRIPERVRRGEQPRDVRWLDYWQQRRTAPLLDKVSARLEYRHGDLGSNGQEVRPAPCSRWRGIPFLTNSIVATKGIRLSGRSSRRIFWTTSAARQLEDRMNTARPLDASAFLPSGVSRWRGRARWAALRAHLPRRRPETNRLRIALRGPVVEKPIVKTMAKLAPTLRRCSRTEHAFMHPRRRLPRRNKKPPVSGCPTTRIEPPAAWVSPL</sequence>
<comment type="caution">
    <text evidence="1">The sequence shown here is derived from an EMBL/GenBank/DDBJ whole genome shotgun (WGS) entry which is preliminary data.</text>
</comment>
<keyword evidence="2" id="KW-1185">Reference proteome</keyword>
<dbReference type="AlphaFoldDB" id="A0A812DRR2"/>
<dbReference type="Proteomes" id="UP000597762">
    <property type="component" value="Unassembled WGS sequence"/>
</dbReference>
<dbReference type="EMBL" id="CAHIKZ030003870">
    <property type="protein sequence ID" value="CAE1304856.1"/>
    <property type="molecule type" value="Genomic_DNA"/>
</dbReference>
<accession>A0A812DRR2</accession>
<gene>
    <name evidence="1" type="ORF">SPHA_57375</name>
</gene>
<name>A0A812DRR2_ACAPH</name>
<reference evidence="1" key="1">
    <citation type="submission" date="2021-01" db="EMBL/GenBank/DDBJ databases">
        <authorList>
            <person name="Li R."/>
            <person name="Bekaert M."/>
        </authorList>
    </citation>
    <scope>NUCLEOTIDE SEQUENCE</scope>
    <source>
        <strain evidence="1">Farmed</strain>
    </source>
</reference>
<evidence type="ECO:0000313" key="2">
    <source>
        <dbReference type="Proteomes" id="UP000597762"/>
    </source>
</evidence>
<organism evidence="1 2">
    <name type="scientific">Acanthosepion pharaonis</name>
    <name type="common">Pharaoh cuttlefish</name>
    <name type="synonym">Sepia pharaonis</name>
    <dbReference type="NCBI Taxonomy" id="158019"/>
    <lineage>
        <taxon>Eukaryota</taxon>
        <taxon>Metazoa</taxon>
        <taxon>Spiralia</taxon>
        <taxon>Lophotrochozoa</taxon>
        <taxon>Mollusca</taxon>
        <taxon>Cephalopoda</taxon>
        <taxon>Coleoidea</taxon>
        <taxon>Decapodiformes</taxon>
        <taxon>Sepiida</taxon>
        <taxon>Sepiina</taxon>
        <taxon>Sepiidae</taxon>
        <taxon>Acanthosepion</taxon>
    </lineage>
</organism>
<evidence type="ECO:0000313" key="1">
    <source>
        <dbReference type="EMBL" id="CAE1304856.1"/>
    </source>
</evidence>
<proteinExistence type="predicted"/>